<dbReference type="InterPro" id="IPR050440">
    <property type="entry name" value="Laminin/Netrin_ECM"/>
</dbReference>
<feature type="coiled-coil region" evidence="24">
    <location>
        <begin position="2453"/>
        <end position="2546"/>
    </location>
</feature>
<evidence type="ECO:0000256" key="9">
    <source>
        <dbReference type="ARBA" id="ARBA00023054"/>
    </source>
</evidence>
<evidence type="ECO:0000313" key="28">
    <source>
        <dbReference type="EMBL" id="CAG5009455.1"/>
    </source>
</evidence>
<sequence>MVDVSSGKRLKITFFAVILTIEDEISYWKSMAEKRDASKKEREAASNFCVLFEDVFEETRSMQASPVHDFRDNAENIGGLLDDIWRYTVLPYSQDRMVHVFDIIGHVICSITQKALCNTDLWKVYNGIKDNEILTLTNDSLNAMQTWISACVSLTENYWPNYALHPWSGKGYVPQFCLNFQKRLKEIHDLRSIHNQLNKLLSKSERSELKTDQLFEPFTDVNVWVCNGQNIAWDNSVTKIFANLRPAEAKIAEKLRPRLHNTSTKQMLYEFIRYKSLINRPIVKQALNNELEIFVSSLLEMLKSIQMQLDSDEVDVKMYQPPEMSPLVQQIQWAKQMEAKVKDIQMCSEDYLKEFQGSVEVCKLAGQVLKDLKESYTQLHEEWSRDIQAQVKSGSLQLSVDKPVVEFSAQNRMMVVNYNPRLVWTELEARALLALGLPAARAAQAVDVLATSLRYARDLQQVASFHNTLGERMIPSTRPMMLQAALDLSALVQDQKAVYWNDIEQLSNYTEKLKKMVLKLETQNSYLTSQHVAIRNIVEKLMDTELLVKQSEWKKSIKEIRDIIENVEANGYKNTEQWRSHWDWQLYKALECQYIKALLSLHTHFPHVRIDLVLRGRMVRSQPALEDLRVQHYHQLRRLVALPATFVGLTNTVTTNQSIFASIVDKHGWLGNKAARQLEAALARVQAACGAWARRLALACLPEPHADLHALCLRHLTEPRHWETNFKACKAYGQAVAKMTFEDEKIDWISLGTVNLRREFEAQARNLWACLMSSLQASCLNDTAELDTFVANAMVMLENKTMPKNAKELAEISVKQQALQDKMPEMEKMVENLKRKGQMLRTWGGDTSVDNTLKEWQKVREQMLSQHQIFLHQAEIVKSSLKGEWENLNASVEAWLSRWEQAKLRLESSQGAHYAEMVERCRTVFEAHAQWLKYLAERDELQKECEKFSMDIKLSEMWIKAEKLINDYIDHWTVFKEYNDEFESISEQEWIVFQKKLHLLDEFINKWRGQLEPYTTITLFLKQELEKYSDLTIALKYVRGTDFTERHWREVFSLLNIDYKSPDTIKLKDLLQAAANIKKQIKALQKICTLASNESAVRSALNELELWYAGARLTIVYHNDKTKRPIPIVKDFKDILNKIEEKQWVVSSVSGGSDACAAWEARLRAAAALLRAAHRAQRSANAALFRWVGDGERAKGGEAARECGSRRPHTQCSERRVENQHRAMALRVLFVAAALVAGADAVYSRERDRLRADPRLLDRACELSSCYPATGNLLIGRESRLSATSTCGLHGRERYCIVSYLDDRLRKERETCFTCDSTNKTVHKPDENHRIQNIIYKFYPGTRYRSWWQSENGKENVSIRLDMEAEFHLTHLIIQFKTFRPAAMLVERSFDFGKTWRVYRYFAHNCAESFPLIPRHSQRSLTEVVCDSRYSGVSPSTEGEVIFRVLPSNINVTNPYSEEVQSLLRMTNLRINFTKLHTLGDDHLDNRAEIKFKYYYAIYEMTVRGSCSCYGHASRCLPMPGVESKNNMVHGRCECTHNTRGLNCEYCEDFYNDLPWQPAIGRTSNACKRCTCNNHATTCHFDPAVYNKTGKISGGVCDNCQHNTMGVNCERCRPTFYKDPSLDIQSPDICKPCDCDPEGTTDREVLCDDETDPANNKTAGRCMCKANIDGARCDRCKDGYWNFNPLNPEGCEACTCNSLGTINERGCDAATGNCFCKRHVTGRNCDQCLPEFYGLSDSDDGCLPCDCDVGGSIDRDCDVITGQCKCRPNVTGRRCDTPIQNFFVGALDAIVVEAESSQCDSQIDDNAIQSQLCHVVIRENFPDGRKETWTGPGFMKIPESSTLVFKINNLKTSMNYNVLIRYEPQAPMNWEEATIFVRRPVPVDTDSPCANIRPEDDTINTYLPATQRSVLVKPAVCLEKNKETEIRIYLGRQDGRSSNSRASILIDSIALIPSIDDLPFLANGSNMRDEFDRFNCGDSYYYDLNRENIPEVCKKYHASIGFYIRNGSESCQCDPTGSKSHQCDPYTGHCQCVENIVGARCDRCAPGTYGFSKFGCKRCDCNSIGSLDNFCDATSGQCKCRANTYGRACDLCQPGYFNFPNCQQCDCNGHAVECDDKTGACKECRDYTEGHRCERCIDGYYGDPRLGVDIPCRPCPCPGVKGDPNKGSHADRCELDPETKDVVCDCKEGYAGLLCDVCADNYYGDPVKGTCDKCECNENIDITKPGNCDPYTGICLQCLHNTAGDHCELCLDGYYGNAIEKACYKCNCSELGTNFTQGNCDGITGQCPCYKNVMGINCDQCTENHWRIALGTGCDPCECDPIGSMSPQCNPYIGKCDCKPGHGGRQCDQCQENHWGNPNIECHECECDLYGSVSQQCMRENGSCICKAGIGGYKCDVCARGYLGDAPQCYACGECFDSWDRIIGDLRVQTEYAIGNASKIKIVGATGAYTRDFEEMTKKLSDVENTLKSAKQGQSTVKDLLSNITSLQSQLTQAEKKVKESNDNLNDITSKINLGNVTLDGLRSSIEQLKSKTNDLGNNATKLQEANLEGALNLTREAKQRASKAADEAESVQTIIADTDRQIKNTDRLIELQYSNFNNTQSENDKKLDDLQEQLSELESQIPKINEKMCGQESDTCDICGGAGCGKCGGISCDQGAITKAEQALDFANKTEHRIKDHELTAEDMFRSISQVKQDTVAVRSRGKELLNRAKDFKSSVERVTNDSQELSSELKEFLSNTSNTPADVRTLANDILNLSIRIEPKEITELSQRINSTVSQLTNIENIITETKPDLERAKALKQNATAVSSAANLTLEMANKVLEALDEAQAAQDAAENAIEKANSDIEAAKSDLIPIASETEQAQKKANETMDEVEGLRLRLSDLQKNILKIESDAEQVKEEANDVVNRAEGAEQKARQLRQDFKQTNMSLAERASQTLNSRERAQLLLNRATKLASDTQMQLKLLANMEELYNDHNEQLNLLEKEIGELNTQMSYYLSEITKRSDYYRSCTT</sequence>
<gene>
    <name evidence="28" type="ORF">PAPOLLO_LOCUS15225</name>
</gene>
<dbReference type="FunFam" id="2.10.25.10:FF:000275">
    <property type="entry name" value="usherin"/>
    <property type="match status" value="1"/>
</dbReference>
<dbReference type="FunFam" id="2.10.25.10:FF:000090">
    <property type="entry name" value="laminin subunit alpha"/>
    <property type="match status" value="1"/>
</dbReference>
<dbReference type="InterPro" id="IPR008211">
    <property type="entry name" value="Laminin_N"/>
</dbReference>
<evidence type="ECO:0000256" key="19">
    <source>
        <dbReference type="ARBA" id="ARBA00080055"/>
    </source>
</evidence>
<keyword evidence="11" id="KW-0325">Glycoprotein</keyword>
<keyword evidence="9 24" id="KW-0175">Coiled coil</keyword>
<feature type="disulfide bond" evidence="23">
    <location>
        <begin position="1766"/>
        <end position="1775"/>
    </location>
</feature>
<dbReference type="PANTHER" id="PTHR10574:SF375">
    <property type="entry name" value="LAMININ SUBUNIT BETA-1"/>
    <property type="match status" value="1"/>
</dbReference>
<feature type="coiled-coil region" evidence="24">
    <location>
        <begin position="2816"/>
        <end position="2927"/>
    </location>
</feature>
<feature type="domain" description="Laminin EGF-like" evidence="25">
    <location>
        <begin position="2365"/>
        <end position="2411"/>
    </location>
</feature>
<comment type="subcellular location">
    <subcellularLocation>
        <location evidence="2">Secreted</location>
        <location evidence="2">Extracellular space</location>
        <location evidence="2">Extracellular matrix</location>
        <location evidence="2">Basement membrane</location>
    </subcellularLocation>
</comment>
<dbReference type="SMART" id="SM00136">
    <property type="entry name" value="LamNT"/>
    <property type="match status" value="1"/>
</dbReference>
<evidence type="ECO:0000259" key="25">
    <source>
        <dbReference type="PROSITE" id="PS50027"/>
    </source>
</evidence>
<dbReference type="GO" id="GO:0005608">
    <property type="term" value="C:laminin-3 complex"/>
    <property type="evidence" value="ECO:0007669"/>
    <property type="project" value="UniProtKB-ARBA"/>
</dbReference>
<dbReference type="Pfam" id="PF21199">
    <property type="entry name" value="LAMININ_IV_B"/>
    <property type="match status" value="1"/>
</dbReference>
<feature type="disulfide bond" evidence="23">
    <location>
        <begin position="2124"/>
        <end position="2133"/>
    </location>
</feature>
<dbReference type="SMART" id="SM00180">
    <property type="entry name" value="EGF_Lam"/>
    <property type="match status" value="13"/>
</dbReference>
<evidence type="ECO:0000256" key="17">
    <source>
        <dbReference type="ARBA" id="ARBA00079179"/>
    </source>
</evidence>
<name>A0A8S3X8Q6_PARAO</name>
<keyword evidence="29" id="KW-1185">Reference proteome</keyword>
<keyword evidence="10 23" id="KW-1015">Disulfide bond</keyword>
<evidence type="ECO:0000313" key="29">
    <source>
        <dbReference type="Proteomes" id="UP000691718"/>
    </source>
</evidence>
<feature type="coiled-coil region" evidence="24">
    <location>
        <begin position="2963"/>
        <end position="2990"/>
    </location>
</feature>
<feature type="disulfide bond" evidence="23">
    <location>
        <begin position="2080"/>
        <end position="2089"/>
    </location>
</feature>
<dbReference type="CDD" id="cd00055">
    <property type="entry name" value="EGF_Lam"/>
    <property type="match status" value="13"/>
</dbReference>
<dbReference type="GO" id="GO:0048731">
    <property type="term" value="P:system development"/>
    <property type="evidence" value="ECO:0007669"/>
    <property type="project" value="UniProtKB-ARBA"/>
</dbReference>
<dbReference type="OrthoDB" id="5985440at2759"/>
<evidence type="ECO:0000256" key="3">
    <source>
        <dbReference type="ARBA" id="ARBA00022525"/>
    </source>
</evidence>
<dbReference type="PANTHER" id="PTHR10574">
    <property type="entry name" value="NETRIN/LAMININ-RELATED"/>
    <property type="match status" value="1"/>
</dbReference>
<evidence type="ECO:0000256" key="12">
    <source>
        <dbReference type="ARBA" id="ARBA00023292"/>
    </source>
</evidence>
<dbReference type="InterPro" id="IPR002049">
    <property type="entry name" value="LE_dom"/>
</dbReference>
<dbReference type="GO" id="GO:0048468">
    <property type="term" value="P:cell development"/>
    <property type="evidence" value="ECO:0007669"/>
    <property type="project" value="UniProtKB-ARBA"/>
</dbReference>
<evidence type="ECO:0000256" key="18">
    <source>
        <dbReference type="ARBA" id="ARBA00079356"/>
    </source>
</evidence>
<evidence type="ECO:0000256" key="20">
    <source>
        <dbReference type="ARBA" id="ARBA00080199"/>
    </source>
</evidence>
<dbReference type="SMART" id="SM00181">
    <property type="entry name" value="EGF"/>
    <property type="match status" value="8"/>
</dbReference>
<feature type="coiled-coil region" evidence="24">
    <location>
        <begin position="2601"/>
        <end position="2628"/>
    </location>
</feature>
<keyword evidence="6" id="KW-0677">Repeat</keyword>
<dbReference type="GO" id="GO:0009887">
    <property type="term" value="P:animal organ morphogenesis"/>
    <property type="evidence" value="ECO:0007669"/>
    <property type="project" value="TreeGrafter"/>
</dbReference>
<evidence type="ECO:0000256" key="10">
    <source>
        <dbReference type="ARBA" id="ARBA00023157"/>
    </source>
</evidence>
<feature type="disulfide bond" evidence="23">
    <location>
        <begin position="2059"/>
        <end position="2071"/>
    </location>
</feature>
<dbReference type="FunFam" id="2.170.300.10:FF:000001">
    <property type="entry name" value="Laminin subunit beta-1"/>
    <property type="match status" value="1"/>
</dbReference>
<feature type="disulfide bond" evidence="23">
    <location>
        <begin position="1747"/>
        <end position="1764"/>
    </location>
</feature>
<feature type="domain" description="Laminin EGF-like" evidence="25">
    <location>
        <begin position="1694"/>
        <end position="1744"/>
    </location>
</feature>
<dbReference type="FunFam" id="2.10.25.10:FF:000065">
    <property type="entry name" value="Laminin subunit beta 1"/>
    <property type="match status" value="1"/>
</dbReference>
<evidence type="ECO:0000256" key="15">
    <source>
        <dbReference type="ARBA" id="ARBA00075305"/>
    </source>
</evidence>
<dbReference type="GO" id="GO:0030054">
    <property type="term" value="C:cell junction"/>
    <property type="evidence" value="ECO:0007669"/>
    <property type="project" value="UniProtKB-ARBA"/>
</dbReference>
<proteinExistence type="predicted"/>
<comment type="subunit">
    <text evidence="13">Laminin is a complex glycoprotein, consisting of three different polypeptide chains (alpha, beta, gamma), which are bound to each other by disulfide bonds into a cross-shaped molecule comprising one long and three short arms with globules at each end. Beta-2 is a subunit of laminin-3 (laminin-121 or S-laminin), laminin-4 (laminin-221 or S-merosin), laminin-7 (laminin-321 or KS-laminin), laminin-9 (laminin-421), laminin-11 (laminin-521), laminin-14 (laminin-423) and laminin-15 (laminin-523).</text>
</comment>
<dbReference type="PROSITE" id="PS51117">
    <property type="entry name" value="LAMININ_NTER"/>
    <property type="match status" value="1"/>
</dbReference>
<evidence type="ECO:0000256" key="7">
    <source>
        <dbReference type="ARBA" id="ARBA00022869"/>
    </source>
</evidence>
<feature type="domain" description="Laminin EGF-like" evidence="25">
    <location>
        <begin position="2105"/>
        <end position="2154"/>
    </location>
</feature>
<feature type="disulfide bond" evidence="23">
    <location>
        <begin position="2317"/>
        <end position="2329"/>
    </location>
</feature>
<dbReference type="InterPro" id="IPR056863">
    <property type="entry name" value="LMN_ATRN_NET-like_EGF"/>
</dbReference>
<dbReference type="InterPro" id="IPR013602">
    <property type="entry name" value="Dynein_heavy_linker"/>
</dbReference>
<evidence type="ECO:0000259" key="27">
    <source>
        <dbReference type="PROSITE" id="PS51117"/>
    </source>
</evidence>
<dbReference type="EMBL" id="CAJQZP010001030">
    <property type="protein sequence ID" value="CAG5009455.1"/>
    <property type="molecule type" value="Genomic_DNA"/>
</dbReference>
<feature type="domain" description="Laminin N-terminal" evidence="27">
    <location>
        <begin position="1262"/>
        <end position="1506"/>
    </location>
</feature>
<evidence type="ECO:0000256" key="8">
    <source>
        <dbReference type="ARBA" id="ARBA00022889"/>
    </source>
</evidence>
<dbReference type="FunFam" id="2.10.25.10:FF:000011">
    <property type="entry name" value="Cadherin EGF LAG seven-pass G-type receptor"/>
    <property type="match status" value="2"/>
</dbReference>
<feature type="disulfide bond" evidence="23">
    <location>
        <begin position="2011"/>
        <end position="2023"/>
    </location>
</feature>
<dbReference type="Pfam" id="PF24973">
    <property type="entry name" value="EGF_LMN_ATRN"/>
    <property type="match status" value="2"/>
</dbReference>
<feature type="domain" description="Laminin EGF-like" evidence="25">
    <location>
        <begin position="2059"/>
        <end position="2104"/>
    </location>
</feature>
<reference evidence="28" key="1">
    <citation type="submission" date="2021-04" db="EMBL/GenBank/DDBJ databases">
        <authorList>
            <person name="Tunstrom K."/>
        </authorList>
    </citation>
    <scope>NUCLEOTIDE SEQUENCE</scope>
</reference>
<protein>
    <recommendedName>
        <fullName evidence="14">Laminin subunit beta-2</fullName>
    </recommendedName>
    <alternativeName>
        <fullName evidence="17">Laminin-11 subunit beta</fullName>
    </alternativeName>
    <alternativeName>
        <fullName evidence="18">Laminin-14 subunit beta</fullName>
    </alternativeName>
    <alternativeName>
        <fullName evidence="22">Laminin-15 subunit beta</fullName>
    </alternativeName>
    <alternativeName>
        <fullName evidence="21">Laminin-3 subunit beta</fullName>
    </alternativeName>
    <alternativeName>
        <fullName evidence="20">Laminin-4 subunit beta</fullName>
    </alternativeName>
    <alternativeName>
        <fullName evidence="16">Laminin-7 subunit beta</fullName>
    </alternativeName>
    <alternativeName>
        <fullName evidence="19">Laminin-9 subunit beta</fullName>
    </alternativeName>
    <alternativeName>
        <fullName evidence="15">S-laminin subunit beta</fullName>
    </alternativeName>
</protein>
<keyword evidence="3" id="KW-0964">Secreted</keyword>
<comment type="caution">
    <text evidence="23">Lacks conserved residue(s) required for the propagation of feature annotation.</text>
</comment>
<dbReference type="PROSITE" id="PS51116">
    <property type="entry name" value="LAMININ_IVB"/>
    <property type="match status" value="1"/>
</dbReference>
<keyword evidence="5" id="KW-0732">Signal</keyword>
<keyword evidence="12 23" id="KW-0424">Laminin EGF-like domain</keyword>
<feature type="domain" description="Laminin EGF-like" evidence="25">
    <location>
        <begin position="1745"/>
        <end position="1791"/>
    </location>
</feature>
<feature type="disulfide bond" evidence="23">
    <location>
        <begin position="2367"/>
        <end position="2384"/>
    </location>
</feature>
<evidence type="ECO:0000256" key="16">
    <source>
        <dbReference type="ARBA" id="ARBA00076137"/>
    </source>
</evidence>
<dbReference type="FunFam" id="2.10.25.10:FF:000333">
    <property type="entry name" value="netrin-4 isoform X2"/>
    <property type="match status" value="1"/>
</dbReference>
<dbReference type="Proteomes" id="UP000691718">
    <property type="component" value="Unassembled WGS sequence"/>
</dbReference>
<comment type="function">
    <text evidence="1">Binding to cells via a high affinity receptor, laminin is thought to mediate the attachment, migration and organization of cells into tissues during embryonic development by interacting with other extracellular matrix components.</text>
</comment>
<dbReference type="GO" id="GO:0007155">
    <property type="term" value="P:cell adhesion"/>
    <property type="evidence" value="ECO:0007669"/>
    <property type="project" value="UniProtKB-KW"/>
</dbReference>
<keyword evidence="8" id="KW-0130">Cell adhesion</keyword>
<feature type="disulfide bond" evidence="23">
    <location>
        <begin position="2365"/>
        <end position="2377"/>
    </location>
</feature>
<keyword evidence="7" id="KW-0084">Basement membrane</keyword>
<feature type="domain" description="Laminin EGF-like" evidence="25">
    <location>
        <begin position="2011"/>
        <end position="2058"/>
    </location>
</feature>
<feature type="disulfide bond" evidence="23">
    <location>
        <begin position="2386"/>
        <end position="2395"/>
    </location>
</feature>
<dbReference type="Pfam" id="PF00055">
    <property type="entry name" value="Laminin_N"/>
    <property type="match status" value="1"/>
</dbReference>
<evidence type="ECO:0000256" key="13">
    <source>
        <dbReference type="ARBA" id="ARBA00065009"/>
    </source>
</evidence>
<feature type="disulfide bond" evidence="23">
    <location>
        <begin position="2319"/>
        <end position="2336"/>
    </location>
</feature>
<organism evidence="28 29">
    <name type="scientific">Parnassius apollo</name>
    <name type="common">Apollo butterfly</name>
    <name type="synonym">Papilio apollo</name>
    <dbReference type="NCBI Taxonomy" id="110799"/>
    <lineage>
        <taxon>Eukaryota</taxon>
        <taxon>Metazoa</taxon>
        <taxon>Ecdysozoa</taxon>
        <taxon>Arthropoda</taxon>
        <taxon>Hexapoda</taxon>
        <taxon>Insecta</taxon>
        <taxon>Pterygota</taxon>
        <taxon>Neoptera</taxon>
        <taxon>Endopterygota</taxon>
        <taxon>Lepidoptera</taxon>
        <taxon>Glossata</taxon>
        <taxon>Ditrysia</taxon>
        <taxon>Papilionoidea</taxon>
        <taxon>Papilionidae</taxon>
        <taxon>Parnassiinae</taxon>
        <taxon>Parnassini</taxon>
        <taxon>Parnassius</taxon>
        <taxon>Parnassius</taxon>
    </lineage>
</organism>
<dbReference type="InterPro" id="IPR013015">
    <property type="entry name" value="Laminin_IV_B"/>
</dbReference>
<dbReference type="FunFam" id="2.10.25.10:FF:000145">
    <property type="entry name" value="Laminin subunit beta 1"/>
    <property type="match status" value="1"/>
</dbReference>
<dbReference type="FunFam" id="2.10.25.10:FF:000074">
    <property type="entry name" value="Laminin subunit alpha"/>
    <property type="match status" value="1"/>
</dbReference>
<dbReference type="Pfam" id="PF00053">
    <property type="entry name" value="EGF_laminin"/>
    <property type="match status" value="11"/>
</dbReference>
<evidence type="ECO:0000256" key="2">
    <source>
        <dbReference type="ARBA" id="ARBA00004302"/>
    </source>
</evidence>
<evidence type="ECO:0000256" key="21">
    <source>
        <dbReference type="ARBA" id="ARBA00080856"/>
    </source>
</evidence>
<dbReference type="CDD" id="cd22302">
    <property type="entry name" value="cc_DmLAMB1-like_C"/>
    <property type="match status" value="1"/>
</dbReference>
<evidence type="ECO:0000256" key="1">
    <source>
        <dbReference type="ARBA" id="ARBA00002418"/>
    </source>
</evidence>
<dbReference type="PROSITE" id="PS01248">
    <property type="entry name" value="EGF_LAM_1"/>
    <property type="match status" value="5"/>
</dbReference>
<feature type="disulfide bond" evidence="23">
    <location>
        <begin position="2289"/>
        <end position="2298"/>
    </location>
</feature>
<feature type="domain" description="Laminin EGF-like" evidence="25">
    <location>
        <begin position="2214"/>
        <end position="2265"/>
    </location>
</feature>
<feature type="domain" description="Laminin EGF-like" evidence="25">
    <location>
        <begin position="2266"/>
        <end position="2316"/>
    </location>
</feature>
<feature type="disulfide bond" evidence="23">
    <location>
        <begin position="1728"/>
        <end position="1742"/>
    </location>
</feature>
<feature type="disulfide bond" evidence="23">
    <location>
        <begin position="2338"/>
        <end position="2347"/>
    </location>
</feature>
<evidence type="ECO:0000256" key="14">
    <source>
        <dbReference type="ARBA" id="ARBA00071082"/>
    </source>
</evidence>
<dbReference type="PROSITE" id="PS50027">
    <property type="entry name" value="EGF_LAM_2"/>
    <property type="match status" value="10"/>
</dbReference>
<dbReference type="FunFam" id="2.60.120.260:FF:000010">
    <property type="entry name" value="Laminin subunit beta 1"/>
    <property type="match status" value="1"/>
</dbReference>
<dbReference type="FunFam" id="2.10.25.10:FF:000130">
    <property type="entry name" value="Laminin subunit beta 1"/>
    <property type="match status" value="1"/>
</dbReference>
<evidence type="ECO:0000256" key="24">
    <source>
        <dbReference type="SAM" id="Coils"/>
    </source>
</evidence>
<feature type="domain" description="Laminin IV type B" evidence="26">
    <location>
        <begin position="1784"/>
        <end position="2005"/>
    </location>
</feature>
<evidence type="ECO:0000256" key="23">
    <source>
        <dbReference type="PROSITE-ProRule" id="PRU00460"/>
    </source>
</evidence>
<dbReference type="Pfam" id="PF08393">
    <property type="entry name" value="DHC_N2"/>
    <property type="match status" value="1"/>
</dbReference>
<evidence type="ECO:0000256" key="11">
    <source>
        <dbReference type="ARBA" id="ARBA00023180"/>
    </source>
</evidence>
<feature type="disulfide bond" evidence="23">
    <location>
        <begin position="2238"/>
        <end position="2247"/>
    </location>
</feature>
<comment type="caution">
    <text evidence="28">The sequence shown here is derived from an EMBL/GenBank/DDBJ whole genome shotgun (WGS) entry which is preliminary data.</text>
</comment>
<keyword evidence="4" id="KW-0272">Extracellular matrix</keyword>
<evidence type="ECO:0000256" key="6">
    <source>
        <dbReference type="ARBA" id="ARBA00022737"/>
    </source>
</evidence>
<feature type="domain" description="Laminin EGF-like" evidence="25">
    <location>
        <begin position="1633"/>
        <end position="1693"/>
    </location>
</feature>
<feature type="disulfide bond" evidence="23">
    <location>
        <begin position="1664"/>
        <end position="1673"/>
    </location>
</feature>
<dbReference type="InterPro" id="IPR000742">
    <property type="entry name" value="EGF"/>
</dbReference>
<feature type="disulfide bond" evidence="23">
    <location>
        <begin position="2061"/>
        <end position="2078"/>
    </location>
</feature>
<accession>A0A8S3X8Q6</accession>
<evidence type="ECO:0000256" key="22">
    <source>
        <dbReference type="ARBA" id="ARBA00081237"/>
    </source>
</evidence>
<feature type="disulfide bond" evidence="23">
    <location>
        <begin position="2032"/>
        <end position="2041"/>
    </location>
</feature>
<feature type="disulfide bond" evidence="23">
    <location>
        <begin position="2013"/>
        <end position="2030"/>
    </location>
</feature>
<evidence type="ECO:0000256" key="4">
    <source>
        <dbReference type="ARBA" id="ARBA00022530"/>
    </source>
</evidence>
<evidence type="ECO:0000256" key="5">
    <source>
        <dbReference type="ARBA" id="ARBA00022729"/>
    </source>
</evidence>
<dbReference type="GO" id="GO:0009888">
    <property type="term" value="P:tissue development"/>
    <property type="evidence" value="ECO:0007669"/>
    <property type="project" value="TreeGrafter"/>
</dbReference>
<feature type="disulfide bond" evidence="23">
    <location>
        <begin position="1745"/>
        <end position="1757"/>
    </location>
</feature>
<feature type="disulfide bond" evidence="23">
    <location>
        <begin position="1716"/>
        <end position="1725"/>
    </location>
</feature>
<feature type="domain" description="Laminin EGF-like" evidence="25">
    <location>
        <begin position="2317"/>
        <end position="2364"/>
    </location>
</feature>
<evidence type="ECO:0000259" key="26">
    <source>
        <dbReference type="PROSITE" id="PS51116"/>
    </source>
</evidence>